<feature type="modified residue" description="4-aspartylphosphate" evidence="1">
    <location>
        <position position="64"/>
    </location>
</feature>
<gene>
    <name evidence="3" type="ORF">QWY20_06245</name>
</gene>
<dbReference type="Gene3D" id="3.40.50.2300">
    <property type="match status" value="1"/>
</dbReference>
<reference evidence="3 4" key="1">
    <citation type="submission" date="2023-07" db="EMBL/GenBank/DDBJ databases">
        <title>Alkalimonas sp., MEB108 novel, alkaliphilic bacterium isolated from Lonar Lake, India.</title>
        <authorList>
            <person name="Joshi A."/>
            <person name="Thite S."/>
        </authorList>
    </citation>
    <scope>NUCLEOTIDE SEQUENCE [LARGE SCALE GENOMIC DNA]</scope>
    <source>
        <strain evidence="3 4">MEB108</strain>
    </source>
</reference>
<dbReference type="InterPro" id="IPR001789">
    <property type="entry name" value="Sig_transdc_resp-reg_receiver"/>
</dbReference>
<dbReference type="Pfam" id="PF00072">
    <property type="entry name" value="Response_reg"/>
    <property type="match status" value="1"/>
</dbReference>
<keyword evidence="1" id="KW-0597">Phosphoprotein</keyword>
<dbReference type="Gene3D" id="1.25.40.10">
    <property type="entry name" value="Tetratricopeptide repeat domain"/>
    <property type="match status" value="2"/>
</dbReference>
<dbReference type="SUPFAM" id="SSF48452">
    <property type="entry name" value="TPR-like"/>
    <property type="match status" value="2"/>
</dbReference>
<dbReference type="InterPro" id="IPR052048">
    <property type="entry name" value="ST_Response_Regulator"/>
</dbReference>
<dbReference type="SMART" id="SM00448">
    <property type="entry name" value="REC"/>
    <property type="match status" value="1"/>
</dbReference>
<dbReference type="InterPro" id="IPR011990">
    <property type="entry name" value="TPR-like_helical_dom_sf"/>
</dbReference>
<dbReference type="EMBL" id="JAUHLI010000005">
    <property type="protein sequence ID" value="MEE2001048.1"/>
    <property type="molecule type" value="Genomic_DNA"/>
</dbReference>
<comment type="caution">
    <text evidence="3">The sequence shown here is derived from an EMBL/GenBank/DDBJ whole genome shotgun (WGS) entry which is preliminary data.</text>
</comment>
<organism evidence="3 4">
    <name type="scientific">Alkalimonas cellulosilytica</name>
    <dbReference type="NCBI Taxonomy" id="3058395"/>
    <lineage>
        <taxon>Bacteria</taxon>
        <taxon>Pseudomonadati</taxon>
        <taxon>Pseudomonadota</taxon>
        <taxon>Gammaproteobacteria</taxon>
        <taxon>Alkalimonas</taxon>
    </lineage>
</organism>
<dbReference type="PROSITE" id="PS50110">
    <property type="entry name" value="RESPONSE_REGULATORY"/>
    <property type="match status" value="1"/>
</dbReference>
<dbReference type="Proteomes" id="UP001336314">
    <property type="component" value="Unassembled WGS sequence"/>
</dbReference>
<dbReference type="PANTHER" id="PTHR43228">
    <property type="entry name" value="TWO-COMPONENT RESPONSE REGULATOR"/>
    <property type="match status" value="1"/>
</dbReference>
<dbReference type="InterPro" id="IPR011006">
    <property type="entry name" value="CheY-like_superfamily"/>
</dbReference>
<evidence type="ECO:0000256" key="1">
    <source>
        <dbReference type="PROSITE-ProRule" id="PRU00169"/>
    </source>
</evidence>
<dbReference type="RefSeq" id="WP_330128173.1">
    <property type="nucleotide sequence ID" value="NZ_JAUHLI010000005.1"/>
</dbReference>
<dbReference type="SUPFAM" id="SSF52172">
    <property type="entry name" value="CheY-like"/>
    <property type="match status" value="1"/>
</dbReference>
<evidence type="ECO:0000259" key="2">
    <source>
        <dbReference type="PROSITE" id="PS50110"/>
    </source>
</evidence>
<name>A0ABU7J3G3_9GAMM</name>
<protein>
    <submittedName>
        <fullName evidence="3">Response regulator</fullName>
    </submittedName>
</protein>
<keyword evidence="4" id="KW-1185">Reference proteome</keyword>
<dbReference type="PANTHER" id="PTHR43228:SF1">
    <property type="entry name" value="TWO-COMPONENT RESPONSE REGULATOR ARR22"/>
    <property type="match status" value="1"/>
</dbReference>
<evidence type="ECO:0000313" key="3">
    <source>
        <dbReference type="EMBL" id="MEE2001048.1"/>
    </source>
</evidence>
<evidence type="ECO:0000313" key="4">
    <source>
        <dbReference type="Proteomes" id="UP001336314"/>
    </source>
</evidence>
<feature type="domain" description="Response regulatory" evidence="2">
    <location>
        <begin position="14"/>
        <end position="133"/>
    </location>
</feature>
<accession>A0ABU7J3G3</accession>
<sequence length="550" mass="61612">MSMIFQSSFYQTKRILLVDDCEPIRASIRGMLQQIGFEHITAVADASAALEKAELHSFDFILADFQLGDGLNGAQLFDALKKRELLKAGCCFVLLSAETMRQPVFGLCERQPDCYIQKPFTYLTLEKRLARAIQQRLVVRKVFQALPDAPAEALAECDRVVRETPAYALYALRLKGELLLRHQQPKLAAHLYQQILQSRELSWALLGHAIAQFQLEELEKAGSLLTVLSKAEETRPEALDWLIRLALRQQQPEQALALCQDLARALPQSVEVLQVQATLACLSQQPDEAIRCWQKASQQHRYSVLDSAQHYLNPARMLLLKAMQSKSLKLSPLLSKAEESLQLLPKRFFTEALQPELLLVQARIALLQGKLQQAKQWLASAEQSDIASCSVEANIDLAWLKLAMADVKQAEAVMERLLHHAFADDLTGAVELAYSQHWQQQIPALWKTAKALMQQGQVNYREQSLNQALSRLWQAFLYVPGNSQLALSLWQTLASLPASPKLQAAAATLCQTLQQSQLEPVSQQRFAVLHQQLSAHYKLPALTLSSAASG</sequence>
<proteinExistence type="predicted"/>